<proteinExistence type="predicted"/>
<name>A0A8S5TCK1_9CAUD</name>
<reference evidence="1" key="1">
    <citation type="journal article" date="2021" name="Proc. Natl. Acad. Sci. U.S.A.">
        <title>A Catalog of Tens of Thousands of Viruses from Human Metagenomes Reveals Hidden Associations with Chronic Diseases.</title>
        <authorList>
            <person name="Tisza M.J."/>
            <person name="Buck C.B."/>
        </authorList>
    </citation>
    <scope>NUCLEOTIDE SEQUENCE</scope>
    <source>
        <strain evidence="1">Ct89I2</strain>
    </source>
</reference>
<dbReference type="EMBL" id="BK032795">
    <property type="protein sequence ID" value="DAF60711.1"/>
    <property type="molecule type" value="Genomic_DNA"/>
</dbReference>
<sequence length="284" mass="31088">MANTINLVTKFAPYVDEQFTSESKLSLLTNHDFDWTGAHTVKVYKIGTSAMNDYDRSGANVETNWSRFGPVAGLDAITEEMTLKKDRSFTFAIDKLDTDETAQQLAGATALARQNREVVIPEVDSYTYGIMATKAGTKPTAVTLTADNIYTEILKASETLDDAEVPETERVLVVSPSVYALMKKSADITLDSDVGQEQRMKGVIAMMDGAQVVKVPAVRLPENFGFMLAHPSATVAPVKLEDYRVHQDPPGLSGALVEGRICYDAFVLDNKVKAIYYMAQPSKA</sequence>
<organism evidence="1">
    <name type="scientific">Myoviridae sp. ct89I2</name>
    <dbReference type="NCBI Taxonomy" id="2827662"/>
    <lineage>
        <taxon>Viruses</taxon>
        <taxon>Duplodnaviria</taxon>
        <taxon>Heunggongvirae</taxon>
        <taxon>Uroviricota</taxon>
        <taxon>Caudoviricetes</taxon>
    </lineage>
</organism>
<accession>A0A8S5TCK1</accession>
<protein>
    <submittedName>
        <fullName evidence="1">Major capsid protein</fullName>
    </submittedName>
</protein>
<evidence type="ECO:0000313" key="1">
    <source>
        <dbReference type="EMBL" id="DAF60711.1"/>
    </source>
</evidence>